<dbReference type="Proteomes" id="UP000050488">
    <property type="component" value="Unassembled WGS sequence"/>
</dbReference>
<keyword evidence="2" id="KW-0378">Hydrolase</keyword>
<evidence type="ECO:0000313" key="2">
    <source>
        <dbReference type="EMBL" id="KQB86033.1"/>
    </source>
</evidence>
<gene>
    <name evidence="2" type="ORF">Clow_01776</name>
</gene>
<evidence type="ECO:0000313" key="3">
    <source>
        <dbReference type="Proteomes" id="UP000050488"/>
    </source>
</evidence>
<dbReference type="EMBL" id="LKEV01000005">
    <property type="protein sequence ID" value="KQB86033.1"/>
    <property type="molecule type" value="Genomic_DNA"/>
</dbReference>
<keyword evidence="2" id="KW-0540">Nuclease</keyword>
<dbReference type="AlphaFoldDB" id="A0A0Q0YUK4"/>
<organism evidence="2 3">
    <name type="scientific">Corynebacterium lowii</name>
    <dbReference type="NCBI Taxonomy" id="1544413"/>
    <lineage>
        <taxon>Bacteria</taxon>
        <taxon>Bacillati</taxon>
        <taxon>Actinomycetota</taxon>
        <taxon>Actinomycetes</taxon>
        <taxon>Mycobacteriales</taxon>
        <taxon>Corynebacteriaceae</taxon>
        <taxon>Corynebacterium</taxon>
    </lineage>
</organism>
<keyword evidence="3" id="KW-1185">Reference proteome</keyword>
<protein>
    <submittedName>
        <fullName evidence="2">HNH endonuclease</fullName>
    </submittedName>
</protein>
<dbReference type="Gene3D" id="1.10.30.50">
    <property type="match status" value="1"/>
</dbReference>
<comment type="caution">
    <text evidence="2">The sequence shown here is derived from an EMBL/GenBank/DDBJ whole genome shotgun (WGS) entry which is preliminary data.</text>
</comment>
<reference evidence="2 3" key="1">
    <citation type="submission" date="2015-10" db="EMBL/GenBank/DDBJ databases">
        <title>Corynebacteirum lowii and Corynebacterium oculi species nova, derived from human clinical disease and and emended description of Corynebacterium mastiditis.</title>
        <authorList>
            <person name="Bernard K."/>
            <person name="Pacheco A.L."/>
            <person name="Mcdougall C."/>
            <person name="Burtx T."/>
            <person name="Weibe D."/>
            <person name="Tyler S."/>
            <person name="Olson A.B."/>
            <person name="Cnockaert M."/>
            <person name="Eguchi H."/>
            <person name="Kuwahara T."/>
            <person name="Nakayama-Imaohji H."/>
            <person name="Boudewijins M."/>
            <person name="Van Hoecke F."/>
            <person name="Bernier A.-M."/>
            <person name="Vandamme P."/>
        </authorList>
    </citation>
    <scope>NUCLEOTIDE SEQUENCE [LARGE SCALE GENOMIC DNA]</scope>
    <source>
        <strain evidence="2 3">NML 130206</strain>
    </source>
</reference>
<dbReference type="GO" id="GO:0004519">
    <property type="term" value="F:endonuclease activity"/>
    <property type="evidence" value="ECO:0007669"/>
    <property type="project" value="UniProtKB-KW"/>
</dbReference>
<dbReference type="CDD" id="cd00085">
    <property type="entry name" value="HNHc"/>
    <property type="match status" value="1"/>
</dbReference>
<dbReference type="GO" id="GO:0008270">
    <property type="term" value="F:zinc ion binding"/>
    <property type="evidence" value="ECO:0007669"/>
    <property type="project" value="InterPro"/>
</dbReference>
<dbReference type="InterPro" id="IPR003615">
    <property type="entry name" value="HNH_nuc"/>
</dbReference>
<dbReference type="InterPro" id="IPR002711">
    <property type="entry name" value="HNH"/>
</dbReference>
<dbReference type="RefSeq" id="WP_055178357.1">
    <property type="nucleotide sequence ID" value="NZ_JAUSQY010000001.1"/>
</dbReference>
<dbReference type="STRING" id="1544413.Clow_01776"/>
<dbReference type="OrthoDB" id="4413566at2"/>
<accession>A0A0Q0YUK4</accession>
<dbReference type="SMART" id="SM00507">
    <property type="entry name" value="HNHc"/>
    <property type="match status" value="1"/>
</dbReference>
<evidence type="ECO:0000259" key="1">
    <source>
        <dbReference type="SMART" id="SM00507"/>
    </source>
</evidence>
<keyword evidence="2" id="KW-0255">Endonuclease</keyword>
<sequence>MTLSFADEALDNTWIERYVPDEPHYLCAMPGDVYAQRYVRMNKEELVFWEGLIPSSEDHEFSQTIESLASRMGCSPFYVRNRIYAVHIMRNLPRFYATAVSKGWLDMDRLVGIAYSLRGVPEQHWEAIDAHLAEYLTPIVPMQTLPTRRAIVRKLRAFVESLVPGFYDRASPPRVLRHLTRESRLDIRLPRDQAHAVYQALKAISQREQCSLSEALFHLATDVGSFRVTLNLFGAGETPVHLVGAGDLTEAQGRFWARRITHRRDLRAALEETQGHDPAAPLAAAVRLRDGGCRYPGCASQRTDLHHVIEYEVGGPTSLTNLACLCRKHHNMLTFDEARMFMTHSGVCRWTFRDGTTTATIPGGPLANPQYATWSYNWGHYLRRRYHAMSSSVEESPVRGSS</sequence>
<feature type="domain" description="HNH nuclease" evidence="1">
    <location>
        <begin position="281"/>
        <end position="331"/>
    </location>
</feature>
<name>A0A0Q0YUK4_9CORY</name>
<dbReference type="Pfam" id="PF01844">
    <property type="entry name" value="HNH"/>
    <property type="match status" value="1"/>
</dbReference>
<dbReference type="GO" id="GO:0003676">
    <property type="term" value="F:nucleic acid binding"/>
    <property type="evidence" value="ECO:0007669"/>
    <property type="project" value="InterPro"/>
</dbReference>
<proteinExistence type="predicted"/>